<keyword evidence="2 3" id="KW-0040">ANK repeat</keyword>
<dbReference type="Pfam" id="PF13637">
    <property type="entry name" value="Ank_4"/>
    <property type="match status" value="1"/>
</dbReference>
<dbReference type="SMART" id="SM00248">
    <property type="entry name" value="ANK"/>
    <property type="match status" value="4"/>
</dbReference>
<dbReference type="OrthoDB" id="341259at2759"/>
<keyword evidence="4" id="KW-1133">Transmembrane helix</keyword>
<gene>
    <name evidence="5" type="ORF">AAL_00502</name>
</gene>
<dbReference type="SUPFAM" id="SSF48403">
    <property type="entry name" value="Ankyrin repeat"/>
    <property type="match status" value="1"/>
</dbReference>
<dbReference type="EMBL" id="AZGY01000001">
    <property type="protein sequence ID" value="OAA33037.1"/>
    <property type="molecule type" value="Genomic_DNA"/>
</dbReference>
<dbReference type="PROSITE" id="PS50297">
    <property type="entry name" value="ANK_REP_REGION"/>
    <property type="match status" value="2"/>
</dbReference>
<evidence type="ECO:0000256" key="1">
    <source>
        <dbReference type="ARBA" id="ARBA00022737"/>
    </source>
</evidence>
<keyword evidence="1" id="KW-0677">Repeat</keyword>
<evidence type="ECO:0000256" key="3">
    <source>
        <dbReference type="PROSITE-ProRule" id="PRU00023"/>
    </source>
</evidence>
<evidence type="ECO:0000256" key="2">
    <source>
        <dbReference type="ARBA" id="ARBA00023043"/>
    </source>
</evidence>
<keyword evidence="4" id="KW-0812">Transmembrane</keyword>
<accession>A0A166UW66</accession>
<dbReference type="PRINTS" id="PR01415">
    <property type="entry name" value="ANKYRIN"/>
</dbReference>
<feature type="repeat" description="ANK" evidence="3">
    <location>
        <begin position="173"/>
        <end position="205"/>
    </location>
</feature>
<evidence type="ECO:0000256" key="4">
    <source>
        <dbReference type="SAM" id="Phobius"/>
    </source>
</evidence>
<proteinExistence type="predicted"/>
<dbReference type="Pfam" id="PF12796">
    <property type="entry name" value="Ank_2"/>
    <property type="match status" value="1"/>
</dbReference>
<keyword evidence="4" id="KW-0472">Membrane</keyword>
<dbReference type="AlphaFoldDB" id="A0A166UW66"/>
<sequence length="225" mass="23786">MLDSVASFLFPIFASYKALKTADPAQLTPWLMYWVVFSICLLVESWSSFIVFCCDHAKLAQLLLSHGADVAATDANGMTVLDLAIFSGSHLNTPNLLITLWCAVAAEGCLSRALGDGHEEPVRLLLEHGASPDDGVRPDEGETPLHQALSQGHVGMTKLLFHHGANLNARTRDGATPLHAAVTTGHYGIAGLLLNVGADATVRNGRGKRASQTASAGGCADALCW</sequence>
<protein>
    <submittedName>
        <fullName evidence="5">Ankyrin repeat-containing domain protein</fullName>
    </submittedName>
</protein>
<dbReference type="PANTHER" id="PTHR24171:SF10">
    <property type="entry name" value="ANKYRIN REPEAT DOMAIN-CONTAINING PROTEIN 29-LIKE"/>
    <property type="match status" value="1"/>
</dbReference>
<dbReference type="PROSITE" id="PS50088">
    <property type="entry name" value="ANK_REPEAT"/>
    <property type="match status" value="2"/>
</dbReference>
<dbReference type="InterPro" id="IPR004345">
    <property type="entry name" value="TB2_DP1_HVA22"/>
</dbReference>
<evidence type="ECO:0000313" key="5">
    <source>
        <dbReference type="EMBL" id="OAA33037.1"/>
    </source>
</evidence>
<dbReference type="InterPro" id="IPR002110">
    <property type="entry name" value="Ankyrin_rpt"/>
</dbReference>
<dbReference type="STRING" id="1081109.A0A166UW66"/>
<comment type="caution">
    <text evidence="5">The sequence shown here is derived from an EMBL/GenBank/DDBJ whole genome shotgun (WGS) entry which is preliminary data.</text>
</comment>
<organism evidence="5 6">
    <name type="scientific">Moelleriella libera RCEF 2490</name>
    <dbReference type="NCBI Taxonomy" id="1081109"/>
    <lineage>
        <taxon>Eukaryota</taxon>
        <taxon>Fungi</taxon>
        <taxon>Dikarya</taxon>
        <taxon>Ascomycota</taxon>
        <taxon>Pezizomycotina</taxon>
        <taxon>Sordariomycetes</taxon>
        <taxon>Hypocreomycetidae</taxon>
        <taxon>Hypocreales</taxon>
        <taxon>Clavicipitaceae</taxon>
        <taxon>Moelleriella</taxon>
    </lineage>
</organism>
<feature type="transmembrane region" description="Helical" evidence="4">
    <location>
        <begin position="32"/>
        <end position="54"/>
    </location>
</feature>
<dbReference type="Proteomes" id="UP000078544">
    <property type="component" value="Unassembled WGS sequence"/>
</dbReference>
<name>A0A166UW66_9HYPO</name>
<dbReference type="PANTHER" id="PTHR24171">
    <property type="entry name" value="ANKYRIN REPEAT DOMAIN-CONTAINING PROTEIN 39-RELATED"/>
    <property type="match status" value="1"/>
</dbReference>
<reference evidence="5 6" key="1">
    <citation type="journal article" date="2016" name="Genome Biol. Evol.">
        <title>Divergent and convergent evolution of fungal pathogenicity.</title>
        <authorList>
            <person name="Shang Y."/>
            <person name="Xiao G."/>
            <person name="Zheng P."/>
            <person name="Cen K."/>
            <person name="Zhan S."/>
            <person name="Wang C."/>
        </authorList>
    </citation>
    <scope>NUCLEOTIDE SEQUENCE [LARGE SCALE GENOMIC DNA]</scope>
    <source>
        <strain evidence="5 6">RCEF 2490</strain>
    </source>
</reference>
<dbReference type="InterPro" id="IPR036770">
    <property type="entry name" value="Ankyrin_rpt-contain_sf"/>
</dbReference>
<evidence type="ECO:0000313" key="6">
    <source>
        <dbReference type="Proteomes" id="UP000078544"/>
    </source>
</evidence>
<keyword evidence="6" id="KW-1185">Reference proteome</keyword>
<dbReference type="Pfam" id="PF03134">
    <property type="entry name" value="TB2_DP1_HVA22"/>
    <property type="match status" value="1"/>
</dbReference>
<dbReference type="Gene3D" id="1.25.40.20">
    <property type="entry name" value="Ankyrin repeat-containing domain"/>
    <property type="match status" value="2"/>
</dbReference>
<feature type="repeat" description="ANK" evidence="3">
    <location>
        <begin position="140"/>
        <end position="172"/>
    </location>
</feature>